<gene>
    <name evidence="1" type="ordered locus">EAMY_0066</name>
</gene>
<accession>D4HU85</accession>
<dbReference type="EMBL" id="FN434113">
    <property type="protein sequence ID" value="CBA19008.1"/>
    <property type="molecule type" value="Genomic_DNA"/>
</dbReference>
<organism evidence="1 2">
    <name type="scientific">Erwinia amylovora (strain CFBP1430)</name>
    <dbReference type="NCBI Taxonomy" id="665029"/>
    <lineage>
        <taxon>Bacteria</taxon>
        <taxon>Pseudomonadati</taxon>
        <taxon>Pseudomonadota</taxon>
        <taxon>Gammaproteobacteria</taxon>
        <taxon>Enterobacterales</taxon>
        <taxon>Erwiniaceae</taxon>
        <taxon>Erwinia</taxon>
    </lineage>
</organism>
<dbReference type="KEGG" id="eam:EAMY_0066"/>
<sequence length="31" mass="3820">MEKSALYIYNQKKQHGLLFDIYLYLLSCFYI</sequence>
<evidence type="ECO:0000313" key="2">
    <source>
        <dbReference type="Proteomes" id="UP000001841"/>
    </source>
</evidence>
<name>D4HU85_ERWAC</name>
<dbReference type="Proteomes" id="UP000001841">
    <property type="component" value="Chromosome"/>
</dbReference>
<evidence type="ECO:0000313" key="1">
    <source>
        <dbReference type="EMBL" id="CBA19008.1"/>
    </source>
</evidence>
<dbReference type="AlphaFoldDB" id="D4HU85"/>
<reference evidence="1 2" key="1">
    <citation type="journal article" date="2010" name="Mol. Plant Microbe Interact.">
        <title>Complete genome sequence of the fire blight pathogen Erwinia amylovora CFBP 1430 and comparison to other Erwinia spp.</title>
        <authorList>
            <person name="Smits T.H."/>
            <person name="Rezzonico F."/>
            <person name="Kamber T."/>
            <person name="Blom J."/>
            <person name="Goesmann A."/>
            <person name="Frey J.E."/>
            <person name="Duffy B."/>
        </authorList>
    </citation>
    <scope>NUCLEOTIDE SEQUENCE [LARGE SCALE GENOMIC DNA]</scope>
    <source>
        <strain evidence="2">CFBP1430</strain>
    </source>
</reference>
<proteinExistence type="predicted"/>
<dbReference type="HOGENOM" id="CLU_3396400_0_0_6"/>
<protein>
    <submittedName>
        <fullName evidence="1">Uncharacterized protein</fullName>
    </submittedName>
</protein>